<gene>
    <name evidence="18" type="primary">envZ_3</name>
    <name evidence="18" type="ORF">CD178_01979</name>
</gene>
<dbReference type="OrthoDB" id="9804645at2"/>
<dbReference type="InterPro" id="IPR036890">
    <property type="entry name" value="HATPase_C_sf"/>
</dbReference>
<keyword evidence="11" id="KW-0067">ATP-binding</keyword>
<dbReference type="InterPro" id="IPR036097">
    <property type="entry name" value="HisK_dim/P_sf"/>
</dbReference>
<dbReference type="Pfam" id="PF02518">
    <property type="entry name" value="HATPase_c"/>
    <property type="match status" value="1"/>
</dbReference>
<keyword evidence="6" id="KW-0597">Phosphoprotein</keyword>
<evidence type="ECO:0000256" key="2">
    <source>
        <dbReference type="ARBA" id="ARBA00004429"/>
    </source>
</evidence>
<evidence type="ECO:0000259" key="16">
    <source>
        <dbReference type="PROSITE" id="PS50109"/>
    </source>
</evidence>
<dbReference type="PROSITE" id="PS50885">
    <property type="entry name" value="HAMP"/>
    <property type="match status" value="1"/>
</dbReference>
<dbReference type="SUPFAM" id="SSF55874">
    <property type="entry name" value="ATPase domain of HSP90 chaperone/DNA topoisomerase II/histidine kinase"/>
    <property type="match status" value="1"/>
</dbReference>
<keyword evidence="4" id="KW-1003">Cell membrane</keyword>
<reference evidence="18 19" key="1">
    <citation type="submission" date="2017-08" db="EMBL/GenBank/DDBJ databases">
        <title>Complete genome sequence of Gluconacetobacter saccharivorans CV1 isolated from Fermented Vinegar.</title>
        <authorList>
            <person name="Kim S.-Y."/>
        </authorList>
    </citation>
    <scope>NUCLEOTIDE SEQUENCE [LARGE SCALE GENOMIC DNA]</scope>
    <source>
        <strain evidence="18 19">CV1</strain>
    </source>
</reference>
<keyword evidence="5" id="KW-0997">Cell inner membrane</keyword>
<evidence type="ECO:0000256" key="9">
    <source>
        <dbReference type="ARBA" id="ARBA00022741"/>
    </source>
</evidence>
<keyword evidence="12 15" id="KW-1133">Transmembrane helix</keyword>
<feature type="domain" description="HAMP" evidence="17">
    <location>
        <begin position="203"/>
        <end position="255"/>
    </location>
</feature>
<dbReference type="Pfam" id="PF00512">
    <property type="entry name" value="HisKA"/>
    <property type="match status" value="1"/>
</dbReference>
<evidence type="ECO:0000313" key="18">
    <source>
        <dbReference type="EMBL" id="AXY22740.1"/>
    </source>
</evidence>
<dbReference type="PANTHER" id="PTHR44936">
    <property type="entry name" value="SENSOR PROTEIN CREC"/>
    <property type="match status" value="1"/>
</dbReference>
<dbReference type="SUPFAM" id="SSF47384">
    <property type="entry name" value="Homodimeric domain of signal transducing histidine kinase"/>
    <property type="match status" value="1"/>
</dbReference>
<dbReference type="InterPro" id="IPR050980">
    <property type="entry name" value="2C_sensor_his_kinase"/>
</dbReference>
<evidence type="ECO:0000256" key="4">
    <source>
        <dbReference type="ARBA" id="ARBA00022475"/>
    </source>
</evidence>
<feature type="domain" description="Histidine kinase" evidence="16">
    <location>
        <begin position="263"/>
        <end position="464"/>
    </location>
</feature>
<evidence type="ECO:0000256" key="11">
    <source>
        <dbReference type="ARBA" id="ARBA00022840"/>
    </source>
</evidence>
<evidence type="ECO:0000313" key="19">
    <source>
        <dbReference type="Proteomes" id="UP000264120"/>
    </source>
</evidence>
<evidence type="ECO:0000256" key="7">
    <source>
        <dbReference type="ARBA" id="ARBA00022679"/>
    </source>
</evidence>
<dbReference type="SMART" id="SM00387">
    <property type="entry name" value="HATPase_c"/>
    <property type="match status" value="1"/>
</dbReference>
<dbReference type="PRINTS" id="PR00344">
    <property type="entry name" value="BCTRLSENSOR"/>
</dbReference>
<dbReference type="EC" id="2.7.13.3" evidence="3"/>
<keyword evidence="7 18" id="KW-0808">Transferase</keyword>
<dbReference type="PANTHER" id="PTHR44936:SF5">
    <property type="entry name" value="SENSOR HISTIDINE KINASE ENVZ"/>
    <property type="match status" value="1"/>
</dbReference>
<keyword evidence="10" id="KW-0418">Kinase</keyword>
<dbReference type="PROSITE" id="PS50109">
    <property type="entry name" value="HIS_KIN"/>
    <property type="match status" value="1"/>
</dbReference>
<dbReference type="GO" id="GO:0005524">
    <property type="term" value="F:ATP binding"/>
    <property type="evidence" value="ECO:0007669"/>
    <property type="project" value="UniProtKB-KW"/>
</dbReference>
<dbReference type="KEGG" id="ksc:CD178_01979"/>
<dbReference type="InterPro" id="IPR004358">
    <property type="entry name" value="Sig_transdc_His_kin-like_C"/>
</dbReference>
<dbReference type="Gene3D" id="1.10.287.130">
    <property type="match status" value="1"/>
</dbReference>
<feature type="transmembrane region" description="Helical" evidence="15">
    <location>
        <begin position="34"/>
        <end position="52"/>
    </location>
</feature>
<accession>A0A347WCZ7</accession>
<dbReference type="Gene3D" id="3.30.565.10">
    <property type="entry name" value="Histidine kinase-like ATPase, C-terminal domain"/>
    <property type="match status" value="1"/>
</dbReference>
<dbReference type="EMBL" id="CP023036">
    <property type="protein sequence ID" value="AXY22740.1"/>
    <property type="molecule type" value="Genomic_DNA"/>
</dbReference>
<proteinExistence type="predicted"/>
<dbReference type="SMART" id="SM00388">
    <property type="entry name" value="HisKA"/>
    <property type="match status" value="1"/>
</dbReference>
<evidence type="ECO:0000256" key="14">
    <source>
        <dbReference type="ARBA" id="ARBA00023136"/>
    </source>
</evidence>
<dbReference type="CDD" id="cd00075">
    <property type="entry name" value="HATPase"/>
    <property type="match status" value="1"/>
</dbReference>
<keyword evidence="9" id="KW-0547">Nucleotide-binding</keyword>
<dbReference type="InterPro" id="IPR005467">
    <property type="entry name" value="His_kinase_dom"/>
</dbReference>
<evidence type="ECO:0000256" key="13">
    <source>
        <dbReference type="ARBA" id="ARBA00023012"/>
    </source>
</evidence>
<dbReference type="GO" id="GO:0005886">
    <property type="term" value="C:plasma membrane"/>
    <property type="evidence" value="ECO:0007669"/>
    <property type="project" value="UniProtKB-SubCell"/>
</dbReference>
<organism evidence="18 19">
    <name type="scientific">Komagataeibacter saccharivorans</name>
    <dbReference type="NCBI Taxonomy" id="265959"/>
    <lineage>
        <taxon>Bacteria</taxon>
        <taxon>Pseudomonadati</taxon>
        <taxon>Pseudomonadota</taxon>
        <taxon>Alphaproteobacteria</taxon>
        <taxon>Acetobacterales</taxon>
        <taxon>Acetobacteraceae</taxon>
        <taxon>Komagataeibacter</taxon>
    </lineage>
</organism>
<dbReference type="AlphaFoldDB" id="A0A347WCZ7"/>
<dbReference type="Gene3D" id="6.10.340.10">
    <property type="match status" value="1"/>
</dbReference>
<dbReference type="CDD" id="cd00082">
    <property type="entry name" value="HisKA"/>
    <property type="match status" value="1"/>
</dbReference>
<dbReference type="Pfam" id="PF00672">
    <property type="entry name" value="HAMP"/>
    <property type="match status" value="1"/>
</dbReference>
<name>A0A347WCZ7_9PROT</name>
<evidence type="ECO:0000256" key="6">
    <source>
        <dbReference type="ARBA" id="ARBA00022553"/>
    </source>
</evidence>
<evidence type="ECO:0000256" key="12">
    <source>
        <dbReference type="ARBA" id="ARBA00022989"/>
    </source>
</evidence>
<evidence type="ECO:0000256" key="3">
    <source>
        <dbReference type="ARBA" id="ARBA00012438"/>
    </source>
</evidence>
<dbReference type="InterPro" id="IPR003594">
    <property type="entry name" value="HATPase_dom"/>
</dbReference>
<evidence type="ECO:0000256" key="5">
    <source>
        <dbReference type="ARBA" id="ARBA00022519"/>
    </source>
</evidence>
<dbReference type="GO" id="GO:0000155">
    <property type="term" value="F:phosphorelay sensor kinase activity"/>
    <property type="evidence" value="ECO:0007669"/>
    <property type="project" value="InterPro"/>
</dbReference>
<keyword evidence="13" id="KW-0902">Two-component regulatory system</keyword>
<comment type="subcellular location">
    <subcellularLocation>
        <location evidence="2">Cell inner membrane</location>
        <topology evidence="2">Multi-pass membrane protein</topology>
    </subcellularLocation>
</comment>
<dbReference type="InterPro" id="IPR003661">
    <property type="entry name" value="HisK_dim/P_dom"/>
</dbReference>
<dbReference type="SMART" id="SM00304">
    <property type="entry name" value="HAMP"/>
    <property type="match status" value="1"/>
</dbReference>
<comment type="catalytic activity">
    <reaction evidence="1">
        <text>ATP + protein L-histidine = ADP + protein N-phospho-L-histidine.</text>
        <dbReference type="EC" id="2.7.13.3"/>
    </reaction>
</comment>
<evidence type="ECO:0000259" key="17">
    <source>
        <dbReference type="PROSITE" id="PS50885"/>
    </source>
</evidence>
<evidence type="ECO:0000256" key="15">
    <source>
        <dbReference type="SAM" id="Phobius"/>
    </source>
</evidence>
<evidence type="ECO:0000256" key="1">
    <source>
        <dbReference type="ARBA" id="ARBA00000085"/>
    </source>
</evidence>
<sequence length="464" mass="52176">MGMEFPHSTENTPPPGRWRRLHERLVRRILPRSLLGRMLLIGFIPLLVTQGISLELFYGNYLQIVSRRLSGDMATTISLTLDMLERYPSPADRRWILDDVGRRAGLIMTLREGESLQRSGTNHVLGPIDDDLVRDLRGTVRWPTFVDWKQPHRRLVILVQLPEGVLQVVAPRKRLDVAPVWLFVAWASGSALLLFLIAAVFMRNQVRAIRRLARAAELFGLGRDTVPIVPDGAQEIRKAAISFNRMRDRINRFVEQRTTVLAGVSHDLRTPLTRLRLSLAMFPRTGMVRAESLQPDIADMIGDIVEMEHMIEGYLSFARGEGAEIPTVIRVEDMFEEIVTAMRRVGAHVAIRAVRPSELTITGRSNALRRVLSNVIENARRHADRIELSAERGRRQVILYVDDDGCGVEESRRESVFRPFESGEEGGTGLGLAIARDIIHAHGGHIGLETGPLGGARVRIVLPE</sequence>
<keyword evidence="14 15" id="KW-0472">Membrane</keyword>
<evidence type="ECO:0000256" key="8">
    <source>
        <dbReference type="ARBA" id="ARBA00022692"/>
    </source>
</evidence>
<dbReference type="InterPro" id="IPR003660">
    <property type="entry name" value="HAMP_dom"/>
</dbReference>
<protein>
    <recommendedName>
        <fullName evidence="3">histidine kinase</fullName>
        <ecNumber evidence="3">2.7.13.3</ecNumber>
    </recommendedName>
</protein>
<keyword evidence="19" id="KW-1185">Reference proteome</keyword>
<dbReference type="Proteomes" id="UP000264120">
    <property type="component" value="Chromosome"/>
</dbReference>
<feature type="transmembrane region" description="Helical" evidence="15">
    <location>
        <begin position="180"/>
        <end position="202"/>
    </location>
</feature>
<keyword evidence="8 15" id="KW-0812">Transmembrane</keyword>
<evidence type="ECO:0000256" key="10">
    <source>
        <dbReference type="ARBA" id="ARBA00022777"/>
    </source>
</evidence>